<evidence type="ECO:0000313" key="1">
    <source>
        <dbReference type="EMBL" id="GGB29344.1"/>
    </source>
</evidence>
<dbReference type="EMBL" id="BMJD01000001">
    <property type="protein sequence ID" value="GGB29344.1"/>
    <property type="molecule type" value="Genomic_DNA"/>
</dbReference>
<organism evidence="1 2">
    <name type="scientific">Lentibacillus populi</name>
    <dbReference type="NCBI Taxonomy" id="1827502"/>
    <lineage>
        <taxon>Bacteria</taxon>
        <taxon>Bacillati</taxon>
        <taxon>Bacillota</taxon>
        <taxon>Bacilli</taxon>
        <taxon>Bacillales</taxon>
        <taxon>Bacillaceae</taxon>
        <taxon>Lentibacillus</taxon>
    </lineage>
</organism>
<gene>
    <name evidence="1" type="ORF">GCM10011409_03400</name>
</gene>
<dbReference type="Proteomes" id="UP000621492">
    <property type="component" value="Unassembled WGS sequence"/>
</dbReference>
<proteinExistence type="predicted"/>
<keyword evidence="2" id="KW-1185">Reference proteome</keyword>
<comment type="caution">
    <text evidence="1">The sequence shown here is derived from an EMBL/GenBank/DDBJ whole genome shotgun (WGS) entry which is preliminary data.</text>
</comment>
<reference evidence="1" key="1">
    <citation type="journal article" date="2014" name="Int. J. Syst. Evol. Microbiol.">
        <title>Complete genome sequence of Corynebacterium casei LMG S-19264T (=DSM 44701T), isolated from a smear-ripened cheese.</title>
        <authorList>
            <consortium name="US DOE Joint Genome Institute (JGI-PGF)"/>
            <person name="Walter F."/>
            <person name="Albersmeier A."/>
            <person name="Kalinowski J."/>
            <person name="Ruckert C."/>
        </authorList>
    </citation>
    <scope>NUCLEOTIDE SEQUENCE</scope>
    <source>
        <strain evidence="1">CGMCC 1.15454</strain>
    </source>
</reference>
<evidence type="ECO:0000313" key="2">
    <source>
        <dbReference type="Proteomes" id="UP000621492"/>
    </source>
</evidence>
<accession>A0A9W5TUA7</accession>
<dbReference type="AlphaFoldDB" id="A0A9W5TUA7"/>
<reference evidence="1" key="2">
    <citation type="submission" date="2020-09" db="EMBL/GenBank/DDBJ databases">
        <authorList>
            <person name="Sun Q."/>
            <person name="Zhou Y."/>
        </authorList>
    </citation>
    <scope>NUCLEOTIDE SEQUENCE</scope>
    <source>
        <strain evidence="1">CGMCC 1.15454</strain>
    </source>
</reference>
<protein>
    <submittedName>
        <fullName evidence="1">Uncharacterized protein</fullName>
    </submittedName>
</protein>
<sequence length="283" mass="33277">MNKWLFVSILTLFVCLTGYIFLQRMHSVPTIIYFPIDQETTFTSAATEIEFIQEKNNRQYEISWTSQSKSSKQVYLRQDASLLYDNGRLRGVISRWGENADSISLQKDLTSEDSSYFQAISYHHGEIHYPDDKIKSMQAMSYDELYVVDSPTTPVQSFQSPKNRFAMEWKELLDVTTKQQLLYHWNKLMRHFQIENESYDIIPLTALHKYNRESLPDLTQEETDRTIGQLWEGLYKNYIIPASSGTNNLKSSYIPLVLFAKDRTHLMVLYQLDGKMEKLIQRF</sequence>
<name>A0A9W5TUA7_9BACI</name>